<dbReference type="InterPro" id="IPR013444">
    <property type="entry name" value="Helicase_Cas3_CRISPR-ass_Anaes"/>
</dbReference>
<dbReference type="Gene3D" id="3.40.50.300">
    <property type="entry name" value="P-loop containing nucleotide triphosphate hydrolases"/>
    <property type="match status" value="1"/>
</dbReference>
<dbReference type="Pfam" id="PF22590">
    <property type="entry name" value="Cas3-like_C_2"/>
    <property type="match status" value="1"/>
</dbReference>
<evidence type="ECO:0000256" key="7">
    <source>
        <dbReference type="ARBA" id="ARBA00022840"/>
    </source>
</evidence>
<dbReference type="SUPFAM" id="SSF52540">
    <property type="entry name" value="P-loop containing nucleoside triphosphate hydrolases"/>
    <property type="match status" value="1"/>
</dbReference>
<evidence type="ECO:0000313" key="12">
    <source>
        <dbReference type="Proteomes" id="UP001614394"/>
    </source>
</evidence>
<dbReference type="EMBL" id="JBITYG010000004">
    <property type="protein sequence ID" value="MFI9102190.1"/>
    <property type="molecule type" value="Genomic_DNA"/>
</dbReference>
<keyword evidence="7" id="KW-0067">ATP-binding</keyword>
<evidence type="ECO:0000256" key="5">
    <source>
        <dbReference type="ARBA" id="ARBA00022801"/>
    </source>
</evidence>
<keyword evidence="6" id="KW-0347">Helicase</keyword>
<feature type="region of interest" description="Disordered" evidence="9">
    <location>
        <begin position="828"/>
        <end position="854"/>
    </location>
</feature>
<keyword evidence="5" id="KW-0378">Hydrolase</keyword>
<reference evidence="11 12" key="1">
    <citation type="submission" date="2024-10" db="EMBL/GenBank/DDBJ databases">
        <title>The Natural Products Discovery Center: Release of the First 8490 Sequenced Strains for Exploring Actinobacteria Biosynthetic Diversity.</title>
        <authorList>
            <person name="Kalkreuter E."/>
            <person name="Kautsar S.A."/>
            <person name="Yang D."/>
            <person name="Bader C.D."/>
            <person name="Teijaro C.N."/>
            <person name="Fluegel L."/>
            <person name="Davis C.M."/>
            <person name="Simpson J.R."/>
            <person name="Lauterbach L."/>
            <person name="Steele A.D."/>
            <person name="Gui C."/>
            <person name="Meng S."/>
            <person name="Li G."/>
            <person name="Viehrig K."/>
            <person name="Ye F."/>
            <person name="Su P."/>
            <person name="Kiefer A.F."/>
            <person name="Nichols A."/>
            <person name="Cepeda A.J."/>
            <person name="Yan W."/>
            <person name="Fan B."/>
            <person name="Jiang Y."/>
            <person name="Adhikari A."/>
            <person name="Zheng C.-J."/>
            <person name="Schuster L."/>
            <person name="Cowan T.M."/>
            <person name="Smanski M.J."/>
            <person name="Chevrette M.G."/>
            <person name="De Carvalho L.P.S."/>
            <person name="Shen B."/>
        </authorList>
    </citation>
    <scope>NUCLEOTIDE SEQUENCE [LARGE SCALE GENOMIC DNA]</scope>
    <source>
        <strain evidence="11 12">NPDC053399</strain>
    </source>
</reference>
<dbReference type="NCBIfam" id="TIGR02621">
    <property type="entry name" value="cas3_GSU0051"/>
    <property type="match status" value="1"/>
</dbReference>
<dbReference type="Pfam" id="PF18019">
    <property type="entry name" value="Cas3_HD"/>
    <property type="match status" value="1"/>
</dbReference>
<dbReference type="InterPro" id="IPR054712">
    <property type="entry name" value="Cas3-like_dom"/>
</dbReference>
<organism evidence="11 12">
    <name type="scientific">Streptomyces fildesensis</name>
    <dbReference type="NCBI Taxonomy" id="375757"/>
    <lineage>
        <taxon>Bacteria</taxon>
        <taxon>Bacillati</taxon>
        <taxon>Actinomycetota</taxon>
        <taxon>Actinomycetes</taxon>
        <taxon>Kitasatosporales</taxon>
        <taxon>Streptomycetaceae</taxon>
        <taxon>Streptomyces</taxon>
    </lineage>
</organism>
<evidence type="ECO:0000256" key="2">
    <source>
        <dbReference type="ARBA" id="ARBA00009046"/>
    </source>
</evidence>
<dbReference type="SUPFAM" id="SSF109604">
    <property type="entry name" value="HD-domain/PDEase-like"/>
    <property type="match status" value="1"/>
</dbReference>
<evidence type="ECO:0000256" key="6">
    <source>
        <dbReference type="ARBA" id="ARBA00022806"/>
    </source>
</evidence>
<evidence type="ECO:0000256" key="4">
    <source>
        <dbReference type="ARBA" id="ARBA00022741"/>
    </source>
</evidence>
<evidence type="ECO:0000256" key="9">
    <source>
        <dbReference type="SAM" id="MobiDB-lite"/>
    </source>
</evidence>
<accession>A0ABW8C6Y5</accession>
<keyword evidence="8" id="KW-0051">Antiviral defense</keyword>
<proteinExistence type="inferred from homology"/>
<evidence type="ECO:0000256" key="3">
    <source>
        <dbReference type="ARBA" id="ARBA00022723"/>
    </source>
</evidence>
<gene>
    <name evidence="11" type="primary">cas3u</name>
    <name evidence="11" type="ORF">ACIGXA_16855</name>
</gene>
<feature type="region of interest" description="Disordered" evidence="9">
    <location>
        <begin position="577"/>
        <end position="602"/>
    </location>
</feature>
<comment type="caution">
    <text evidence="11">The sequence shown here is derived from an EMBL/GenBank/DDBJ whole genome shotgun (WGS) entry which is preliminary data.</text>
</comment>
<evidence type="ECO:0000259" key="10">
    <source>
        <dbReference type="PROSITE" id="PS51643"/>
    </source>
</evidence>
<comment type="similarity">
    <text evidence="2">In the central section; belongs to the CRISPR-associated helicase Cas3 family.</text>
</comment>
<name>A0ABW8C6Y5_9ACTN</name>
<dbReference type="Gene3D" id="1.10.3210.30">
    <property type="match status" value="1"/>
</dbReference>
<dbReference type="InterPro" id="IPR027417">
    <property type="entry name" value="P-loop_NTPase"/>
</dbReference>
<dbReference type="Proteomes" id="UP001614394">
    <property type="component" value="Unassembled WGS sequence"/>
</dbReference>
<keyword evidence="4" id="KW-0547">Nucleotide-binding</keyword>
<dbReference type="InterPro" id="IPR038257">
    <property type="entry name" value="CRISPR-assoc_Cas3_HD_sf"/>
</dbReference>
<protein>
    <submittedName>
        <fullName evidence="11">Type I-U CRISPR-associated helicase/endonuclease Cas3</fullName>
    </submittedName>
</protein>
<dbReference type="RefSeq" id="WP_399649511.1">
    <property type="nucleotide sequence ID" value="NZ_JBITYG010000004.1"/>
</dbReference>
<keyword evidence="12" id="KW-1185">Reference proteome</keyword>
<feature type="domain" description="HD Cas3-type" evidence="10">
    <location>
        <begin position="760"/>
        <end position="957"/>
    </location>
</feature>
<dbReference type="PROSITE" id="PS51643">
    <property type="entry name" value="HD_CAS3"/>
    <property type="match status" value="1"/>
</dbReference>
<dbReference type="NCBIfam" id="TIGR01596">
    <property type="entry name" value="cas3_HD"/>
    <property type="match status" value="1"/>
</dbReference>
<evidence type="ECO:0000313" key="11">
    <source>
        <dbReference type="EMBL" id="MFI9102190.1"/>
    </source>
</evidence>
<evidence type="ECO:0000256" key="8">
    <source>
        <dbReference type="ARBA" id="ARBA00023118"/>
    </source>
</evidence>
<dbReference type="InterPro" id="IPR006483">
    <property type="entry name" value="CRISPR-assoc_Cas3_HD"/>
</dbReference>
<keyword evidence="3" id="KW-0479">Metal-binding</keyword>
<sequence length="964" mass="102425">MLELELEPGDFTAFCREMHGYEPFPWQTALVDRVVKDGWPRAITVPTGLGKTCVLDVAVFTAALERGRTGAEVRPSRAPLRIFYVVDRRLVSDEAYDHAARLARTLRSALSDPYTGPTTPTVPVVAVGTVTGRVARALWREGDTDVLEATRMRGGVTWSSNWLERPDRLAVAVGTVDQVGSRLLFRGSGTGTRRRSIDAALTGTDSLIVIDEAHGAEEFAAGVRAAFALDGTPEDLRPVLVTMSAVADRGSADAHGITGDDERHPVAGPRLRSAKWLYPVEVGTDAAGPDRSMAASLAAWAQQLAADGQVVGVVCNTLGRARAVLELLPGEKVLLTGRSRALDREYLRGHWYDRTKAGHEPRPGGPFHVVTTQTVEAGTDLDFDALVTEAAPLPALVQRLGRLNRVGRRTDARAVVLHGTADVPMAHSEASDVTWRLLTGLCPPVLTGPGETPELTGSGLAVSPAALRRLTAGLDATERQAMRGSPPARTPVHAAALDAWVRTKPAPDVDEPVAPYLHGIGAGARPVVSVAWRTREAGRTAEEWRDTVNLFPPAAEESVELPLHAVRRWLTGTPDAAAISDDDAFPGPGERPSDGPPEGGSGVEVLRYRFDAATAIVTPDDIEADDLVVLPTSFGGCDAYGWHPDATDPVIDVADLVGGGDERAVVRIGPALATAVRVSDPALASRVERLIADIAADTAPFTAEQETRYRDRFAELAGSAPGDVPHLRVFSALARGGRLLTVNGLRLFVAGHAVLNGPSTAGLPQTLAEHQAEVSAAAGLYARNLHLDGRTTAAVALAAALHDEGKRDPRFQTMLHGGDEDAALAAPEPLAKSGTDPADRAGSGKARRASGYPQGMRHEALSARIAALHTAGRDDIDTDLVIHLVASHHGFARPLLPPVADPDPRLLPLTIAGREVVLGTAETVDRAGPARFDALNRRYGRWGLARLEALVRLADVYCSIQREI</sequence>
<comment type="similarity">
    <text evidence="1">In the N-terminal section; belongs to the CRISPR-associated nuclease Cas3-HD family.</text>
</comment>
<evidence type="ECO:0000256" key="1">
    <source>
        <dbReference type="ARBA" id="ARBA00006847"/>
    </source>
</evidence>